<reference evidence="2 3" key="1">
    <citation type="journal article" date="2015" name="Genome Announc.">
        <title>Expanding the biotechnology potential of lactobacilli through comparative genomics of 213 strains and associated genera.</title>
        <authorList>
            <person name="Sun Z."/>
            <person name="Harris H.M."/>
            <person name="McCann A."/>
            <person name="Guo C."/>
            <person name="Argimon S."/>
            <person name="Zhang W."/>
            <person name="Yang X."/>
            <person name="Jeffery I.B."/>
            <person name="Cooney J.C."/>
            <person name="Kagawa T.F."/>
            <person name="Liu W."/>
            <person name="Song Y."/>
            <person name="Salvetti E."/>
            <person name="Wrobel A."/>
            <person name="Rasinkangas P."/>
            <person name="Parkhill J."/>
            <person name="Rea M.C."/>
            <person name="O'Sullivan O."/>
            <person name="Ritari J."/>
            <person name="Douillard F.P."/>
            <person name="Paul Ross R."/>
            <person name="Yang R."/>
            <person name="Briner A.E."/>
            <person name="Felis G.E."/>
            <person name="de Vos W.M."/>
            <person name="Barrangou R."/>
            <person name="Klaenhammer T.R."/>
            <person name="Caufield P.W."/>
            <person name="Cui Y."/>
            <person name="Zhang H."/>
            <person name="O'Toole P.W."/>
        </authorList>
    </citation>
    <scope>NUCLEOTIDE SEQUENCE [LARGE SCALE GENOMIC DNA]</scope>
    <source>
        <strain evidence="2 3">JCM 15530</strain>
    </source>
</reference>
<keyword evidence="1" id="KW-0472">Membrane</keyword>
<keyword evidence="3" id="KW-1185">Reference proteome</keyword>
<accession>A0A0R1HZ43</accession>
<keyword evidence="1" id="KW-0812">Transmembrane</keyword>
<gene>
    <name evidence="2" type="ORF">FC96_GL001234</name>
</gene>
<dbReference type="Proteomes" id="UP000050911">
    <property type="component" value="Unassembled WGS sequence"/>
</dbReference>
<dbReference type="AlphaFoldDB" id="A0A0R1HZ43"/>
<name>A0A0R1HZ43_9LACO</name>
<organism evidence="2 3">
    <name type="scientific">Secundilactobacillus kimchicus JCM 15530</name>
    <dbReference type="NCBI Taxonomy" id="1302272"/>
    <lineage>
        <taxon>Bacteria</taxon>
        <taxon>Bacillati</taxon>
        <taxon>Bacillota</taxon>
        <taxon>Bacilli</taxon>
        <taxon>Lactobacillales</taxon>
        <taxon>Lactobacillaceae</taxon>
        <taxon>Secundilactobacillus</taxon>
    </lineage>
</organism>
<comment type="caution">
    <text evidence="2">The sequence shown here is derived from an EMBL/GenBank/DDBJ whole genome shotgun (WGS) entry which is preliminary data.</text>
</comment>
<evidence type="ECO:0000313" key="2">
    <source>
        <dbReference type="EMBL" id="KRK48913.1"/>
    </source>
</evidence>
<dbReference type="Pfam" id="PF11188">
    <property type="entry name" value="DUF2975"/>
    <property type="match status" value="1"/>
</dbReference>
<feature type="transmembrane region" description="Helical" evidence="1">
    <location>
        <begin position="43"/>
        <end position="66"/>
    </location>
</feature>
<evidence type="ECO:0000313" key="3">
    <source>
        <dbReference type="Proteomes" id="UP000050911"/>
    </source>
</evidence>
<dbReference type="InterPro" id="IPR021354">
    <property type="entry name" value="DUF2975"/>
</dbReference>
<dbReference type="EMBL" id="AZCX01000002">
    <property type="protein sequence ID" value="KRK48913.1"/>
    <property type="molecule type" value="Genomic_DNA"/>
</dbReference>
<feature type="transmembrane region" description="Helical" evidence="1">
    <location>
        <begin position="87"/>
        <end position="106"/>
    </location>
</feature>
<sequence length="156" mass="17078">MKSRMMKLVSLIACVSLMAVGGLTTHSLWQVAARTGTHRLVSQALLVGGLVLLVCGTLFCTIQVWRLFSIVNLETTFRYQTLTVLNWLKRGALVMTAGLLVDWWPVYIVADKTDAPGMILILVIVTILVGSISVLAAIFQDVLITSHILSRDSGEH</sequence>
<evidence type="ECO:0000256" key="1">
    <source>
        <dbReference type="SAM" id="Phobius"/>
    </source>
</evidence>
<keyword evidence="1" id="KW-1133">Transmembrane helix</keyword>
<feature type="transmembrane region" description="Helical" evidence="1">
    <location>
        <begin position="118"/>
        <end position="139"/>
    </location>
</feature>
<protein>
    <recommendedName>
        <fullName evidence="4">DUF2975 domain-containing protein</fullName>
    </recommendedName>
</protein>
<proteinExistence type="predicted"/>
<dbReference type="STRING" id="1302272.FC96_GL001234"/>
<dbReference type="RefSeq" id="WP_056942082.1">
    <property type="nucleotide sequence ID" value="NZ_AZCX01000002.1"/>
</dbReference>
<dbReference type="PATRIC" id="fig|1302272.5.peg.1242"/>
<evidence type="ECO:0008006" key="4">
    <source>
        <dbReference type="Google" id="ProtNLM"/>
    </source>
</evidence>